<proteinExistence type="predicted"/>
<sequence length="201" mass="22334">MKNAKNIFLLFTFNLVLGGCSALGEESGYWGIRVAAPEHYDMWVTDAYLEKSGVRSWRAPFGGHTGCCWAGAYGPAGSGGELKPFPNLMLLRWFSFAEQKYYAALIRVPEDLQERMLEPVPYLYPDASSGQEPRRTLVLGLAPGGEVVVWIMSQRTNAEEVLRVSAAELPGDPEDFEELTESYLEEHGAYLKAHGVPLEGW</sequence>
<evidence type="ECO:0008006" key="3">
    <source>
        <dbReference type="Google" id="ProtNLM"/>
    </source>
</evidence>
<comment type="caution">
    <text evidence="1">The sequence shown here is derived from an EMBL/GenBank/DDBJ whole genome shotgun (WGS) entry which is preliminary data.</text>
</comment>
<gene>
    <name evidence="1" type="ORF">DOQ08_03076</name>
</gene>
<dbReference type="AlphaFoldDB" id="A0A3M2R953"/>
<dbReference type="PROSITE" id="PS51257">
    <property type="entry name" value="PROKAR_LIPOPROTEIN"/>
    <property type="match status" value="1"/>
</dbReference>
<dbReference type="RefSeq" id="WP_114335851.1">
    <property type="nucleotide sequence ID" value="NZ_QMDL01000005.1"/>
</dbReference>
<evidence type="ECO:0000313" key="2">
    <source>
        <dbReference type="Proteomes" id="UP000265903"/>
    </source>
</evidence>
<accession>A0A3M2R953</accession>
<dbReference type="EMBL" id="QMDL01000005">
    <property type="protein sequence ID" value="RMJ01797.1"/>
    <property type="molecule type" value="Genomic_DNA"/>
</dbReference>
<keyword evidence="2" id="KW-1185">Reference proteome</keyword>
<dbReference type="Proteomes" id="UP000265903">
    <property type="component" value="Unassembled WGS sequence"/>
</dbReference>
<name>A0A3M2R953_9GAMM</name>
<evidence type="ECO:0000313" key="1">
    <source>
        <dbReference type="EMBL" id="RMJ01797.1"/>
    </source>
</evidence>
<dbReference type="Pfam" id="PF11153">
    <property type="entry name" value="DUF2931"/>
    <property type="match status" value="1"/>
</dbReference>
<dbReference type="OrthoDB" id="6819935at2"/>
<protein>
    <recommendedName>
        <fullName evidence="3">DUF2931 domain-containing protein</fullName>
    </recommendedName>
</protein>
<reference evidence="1 2" key="1">
    <citation type="submission" date="2018-08" db="EMBL/GenBank/DDBJ databases">
        <title>Whole Genome Sequence of the Moderate Halophilic Marine Bacterium Marinobacter litoralis Sw-45.</title>
        <authorList>
            <person name="Musa H."/>
        </authorList>
    </citation>
    <scope>NUCLEOTIDE SEQUENCE [LARGE SCALE GENOMIC DNA]</scope>
    <source>
        <strain evidence="1 2">Sw-45</strain>
    </source>
</reference>
<organism evidence="1 2">
    <name type="scientific">Marinobacter litoralis</name>
    <dbReference type="NCBI Taxonomy" id="187981"/>
    <lineage>
        <taxon>Bacteria</taxon>
        <taxon>Pseudomonadati</taxon>
        <taxon>Pseudomonadota</taxon>
        <taxon>Gammaproteobacteria</taxon>
        <taxon>Pseudomonadales</taxon>
        <taxon>Marinobacteraceae</taxon>
        <taxon>Marinobacter</taxon>
    </lineage>
</organism>
<dbReference type="InterPro" id="IPR021326">
    <property type="entry name" value="DUF2931"/>
</dbReference>